<dbReference type="STRING" id="84029.CROST_24520"/>
<evidence type="ECO:0000313" key="2">
    <source>
        <dbReference type="Proteomes" id="UP000190951"/>
    </source>
</evidence>
<dbReference type="Proteomes" id="UP000190951">
    <property type="component" value="Chromosome"/>
</dbReference>
<evidence type="ECO:0000313" key="1">
    <source>
        <dbReference type="EMBL" id="URZ11816.1"/>
    </source>
</evidence>
<organism evidence="1 2">
    <name type="scientific">Clostridium felsineum</name>
    <dbReference type="NCBI Taxonomy" id="36839"/>
    <lineage>
        <taxon>Bacteria</taxon>
        <taxon>Bacillati</taxon>
        <taxon>Bacillota</taxon>
        <taxon>Clostridia</taxon>
        <taxon>Eubacteriales</taxon>
        <taxon>Clostridiaceae</taxon>
        <taxon>Clostridium</taxon>
    </lineage>
</organism>
<protein>
    <submittedName>
        <fullName evidence="1">Uncharacterized protein</fullName>
    </submittedName>
</protein>
<accession>A0A1S8M2H4</accession>
<dbReference type="AlphaFoldDB" id="A0A1S8M2H4"/>
<dbReference type="EMBL" id="CP096983">
    <property type="protein sequence ID" value="URZ11816.1"/>
    <property type="molecule type" value="Genomic_DNA"/>
</dbReference>
<gene>
    <name evidence="1" type="ORF">CROST_025330</name>
</gene>
<proteinExistence type="predicted"/>
<reference evidence="1 2" key="1">
    <citation type="submission" date="2022-04" db="EMBL/GenBank/DDBJ databases">
        <title>Genome sequence of C. roseum typestrain.</title>
        <authorList>
            <person name="Poehlein A."/>
            <person name="Schoch T."/>
            <person name="Duerre P."/>
            <person name="Daniel R."/>
        </authorList>
    </citation>
    <scope>NUCLEOTIDE SEQUENCE [LARGE SCALE GENOMIC DNA]</scope>
    <source>
        <strain evidence="1 2">DSM 7320</strain>
    </source>
</reference>
<keyword evidence="2" id="KW-1185">Reference proteome</keyword>
<name>A0A1S8M2H4_9CLOT</name>
<sequence length="85" mass="10115">MEKYENMKLEKINEMVIDRAIDSIINNIEHKVLRELLIQSKLITSENYKKALEECTDIFLKEADKNNMNVGEEYKELIKKKINKI</sequence>
<dbReference type="KEGG" id="crw:CROST_025330"/>
<dbReference type="RefSeq" id="WP_077834436.1">
    <property type="nucleotide sequence ID" value="NZ_CP096983.1"/>
</dbReference>